<evidence type="ECO:0000313" key="9">
    <source>
        <dbReference type="Proteomes" id="UP000266302"/>
    </source>
</evidence>
<dbReference type="SUPFAM" id="SSF88946">
    <property type="entry name" value="Sigma2 domain of RNA polymerase sigma factors"/>
    <property type="match status" value="1"/>
</dbReference>
<name>A0A398C9Y4_9BURK</name>
<dbReference type="Pfam" id="PF04542">
    <property type="entry name" value="Sigma70_r2"/>
    <property type="match status" value="1"/>
</dbReference>
<evidence type="ECO:0000259" key="6">
    <source>
        <dbReference type="Pfam" id="PF04542"/>
    </source>
</evidence>
<dbReference type="GO" id="GO:0003677">
    <property type="term" value="F:DNA binding"/>
    <property type="evidence" value="ECO:0007669"/>
    <property type="project" value="UniProtKB-KW"/>
</dbReference>
<dbReference type="GO" id="GO:0006352">
    <property type="term" value="P:DNA-templated transcription initiation"/>
    <property type="evidence" value="ECO:0007669"/>
    <property type="project" value="InterPro"/>
</dbReference>
<keyword evidence="5" id="KW-0804">Transcription</keyword>
<dbReference type="CDD" id="cd06171">
    <property type="entry name" value="Sigma70_r4"/>
    <property type="match status" value="1"/>
</dbReference>
<dbReference type="OrthoDB" id="9784272at2"/>
<evidence type="ECO:0000256" key="2">
    <source>
        <dbReference type="ARBA" id="ARBA00023015"/>
    </source>
</evidence>
<dbReference type="PANTHER" id="PTHR43133">
    <property type="entry name" value="RNA POLYMERASE ECF-TYPE SIGMA FACTO"/>
    <property type="match status" value="1"/>
</dbReference>
<dbReference type="InterPro" id="IPR013325">
    <property type="entry name" value="RNA_pol_sigma_r2"/>
</dbReference>
<dbReference type="SUPFAM" id="SSF88659">
    <property type="entry name" value="Sigma3 and sigma4 domains of RNA polymerase sigma factors"/>
    <property type="match status" value="1"/>
</dbReference>
<dbReference type="InterPro" id="IPR014284">
    <property type="entry name" value="RNA_pol_sigma-70_dom"/>
</dbReference>
<sequence length="191" mass="22177">MQNFKHLGDEECAAHAQRGERAAFSELVVRYQDRIYRFLVRLTRSPDEAIELAQDTFLNAYQALAHWQLETHFSAWLFRIARNLAFDWLRRDKRVQFVPLEEDDGDAFADPAPAPDAVLETRQRYRSLEAALARLPAEHREILLLREIEDMPYQDIATVLGLNVGTVKSRIARARTALLEKMPHRPEEVPK</sequence>
<evidence type="ECO:0000256" key="1">
    <source>
        <dbReference type="ARBA" id="ARBA00010641"/>
    </source>
</evidence>
<protein>
    <submittedName>
        <fullName evidence="8">Sigma-70 family RNA polymerase sigma factor</fullName>
    </submittedName>
</protein>
<comment type="caution">
    <text evidence="8">The sequence shown here is derived from an EMBL/GenBank/DDBJ whole genome shotgun (WGS) entry which is preliminary data.</text>
</comment>
<proteinExistence type="inferred from homology"/>
<evidence type="ECO:0000256" key="4">
    <source>
        <dbReference type="ARBA" id="ARBA00023125"/>
    </source>
</evidence>
<dbReference type="Proteomes" id="UP000266302">
    <property type="component" value="Unassembled WGS sequence"/>
</dbReference>
<dbReference type="InterPro" id="IPR013249">
    <property type="entry name" value="RNA_pol_sigma70_r4_t2"/>
</dbReference>
<dbReference type="EMBL" id="QXJC01000001">
    <property type="protein sequence ID" value="RID99925.1"/>
    <property type="molecule type" value="Genomic_DNA"/>
</dbReference>
<keyword evidence="9" id="KW-1185">Reference proteome</keyword>
<keyword evidence="2" id="KW-0805">Transcription regulation</keyword>
<reference evidence="8 9" key="1">
    <citation type="submission" date="2018-09" db="EMBL/GenBank/DDBJ databases">
        <title>Draft genome of Simplicispira sp. NY-02.</title>
        <authorList>
            <person name="Im W.T."/>
        </authorList>
    </citation>
    <scope>NUCLEOTIDE SEQUENCE [LARGE SCALE GENOMIC DNA]</scope>
    <source>
        <strain evidence="8 9">NY-02</strain>
    </source>
</reference>
<dbReference type="Pfam" id="PF08281">
    <property type="entry name" value="Sigma70_r4_2"/>
    <property type="match status" value="1"/>
</dbReference>
<dbReference type="InterPro" id="IPR007627">
    <property type="entry name" value="RNA_pol_sigma70_r2"/>
</dbReference>
<gene>
    <name evidence="8" type="ORF">D3F03_05995</name>
</gene>
<dbReference type="PANTHER" id="PTHR43133:SF8">
    <property type="entry name" value="RNA POLYMERASE SIGMA FACTOR HI_1459-RELATED"/>
    <property type="match status" value="1"/>
</dbReference>
<dbReference type="InterPro" id="IPR036388">
    <property type="entry name" value="WH-like_DNA-bd_sf"/>
</dbReference>
<keyword evidence="4" id="KW-0238">DNA-binding</keyword>
<dbReference type="GO" id="GO:0016987">
    <property type="term" value="F:sigma factor activity"/>
    <property type="evidence" value="ECO:0007669"/>
    <property type="project" value="UniProtKB-KW"/>
</dbReference>
<dbReference type="AlphaFoldDB" id="A0A398C9Y4"/>
<dbReference type="NCBIfam" id="TIGR02937">
    <property type="entry name" value="sigma70-ECF"/>
    <property type="match status" value="1"/>
</dbReference>
<accession>A0A398C9Y4</accession>
<evidence type="ECO:0000259" key="7">
    <source>
        <dbReference type="Pfam" id="PF08281"/>
    </source>
</evidence>
<feature type="domain" description="RNA polymerase sigma-70 region 2" evidence="6">
    <location>
        <begin position="27"/>
        <end position="94"/>
    </location>
</feature>
<evidence type="ECO:0000256" key="5">
    <source>
        <dbReference type="ARBA" id="ARBA00023163"/>
    </source>
</evidence>
<dbReference type="RefSeq" id="WP_119108368.1">
    <property type="nucleotide sequence ID" value="NZ_QXJC01000001.1"/>
</dbReference>
<feature type="domain" description="RNA polymerase sigma factor 70 region 4 type 2" evidence="7">
    <location>
        <begin position="126"/>
        <end position="178"/>
    </location>
</feature>
<keyword evidence="3" id="KW-0731">Sigma factor</keyword>
<dbReference type="InterPro" id="IPR039425">
    <property type="entry name" value="RNA_pol_sigma-70-like"/>
</dbReference>
<organism evidence="8 9">
    <name type="scientific">Simplicispira hankyongi</name>
    <dbReference type="NCBI Taxonomy" id="2315688"/>
    <lineage>
        <taxon>Bacteria</taxon>
        <taxon>Pseudomonadati</taxon>
        <taxon>Pseudomonadota</taxon>
        <taxon>Betaproteobacteria</taxon>
        <taxon>Burkholderiales</taxon>
        <taxon>Comamonadaceae</taxon>
        <taxon>Simplicispira</taxon>
    </lineage>
</organism>
<comment type="similarity">
    <text evidence="1">Belongs to the sigma-70 factor family. ECF subfamily.</text>
</comment>
<dbReference type="Gene3D" id="1.10.1740.10">
    <property type="match status" value="1"/>
</dbReference>
<evidence type="ECO:0000256" key="3">
    <source>
        <dbReference type="ARBA" id="ARBA00023082"/>
    </source>
</evidence>
<dbReference type="Gene3D" id="1.10.10.10">
    <property type="entry name" value="Winged helix-like DNA-binding domain superfamily/Winged helix DNA-binding domain"/>
    <property type="match status" value="1"/>
</dbReference>
<evidence type="ECO:0000313" key="8">
    <source>
        <dbReference type="EMBL" id="RID99925.1"/>
    </source>
</evidence>
<dbReference type="InterPro" id="IPR013324">
    <property type="entry name" value="RNA_pol_sigma_r3/r4-like"/>
</dbReference>